<evidence type="ECO:0000313" key="1">
    <source>
        <dbReference type="EMBL" id="EHM53666.1"/>
    </source>
</evidence>
<organism evidence="1 2">
    <name type="scientific">Flavonifractor plautii ATCC 29863</name>
    <dbReference type="NCBI Taxonomy" id="411475"/>
    <lineage>
        <taxon>Bacteria</taxon>
        <taxon>Bacillati</taxon>
        <taxon>Bacillota</taxon>
        <taxon>Clostridia</taxon>
        <taxon>Eubacteriales</taxon>
        <taxon>Oscillospiraceae</taxon>
        <taxon>Flavonifractor</taxon>
    </lineage>
</organism>
<reference evidence="1 2" key="1">
    <citation type="submission" date="2011-08" db="EMBL/GenBank/DDBJ databases">
        <authorList>
            <person name="Weinstock G."/>
            <person name="Sodergren E."/>
            <person name="Clifton S."/>
            <person name="Fulton L."/>
            <person name="Fulton B."/>
            <person name="Courtney L."/>
            <person name="Fronick C."/>
            <person name="Harrison M."/>
            <person name="Strong C."/>
            <person name="Farmer C."/>
            <person name="Delahaunty K."/>
            <person name="Markovic C."/>
            <person name="Hall O."/>
            <person name="Minx P."/>
            <person name="Tomlinson C."/>
            <person name="Mitreva M."/>
            <person name="Hou S."/>
            <person name="Chen J."/>
            <person name="Wollam A."/>
            <person name="Pepin K.H."/>
            <person name="Johnson M."/>
            <person name="Bhonagiri V."/>
            <person name="Zhang X."/>
            <person name="Suruliraj S."/>
            <person name="Warren W."/>
            <person name="Chinwalla A."/>
            <person name="Mardis E.R."/>
            <person name="Wilson R.K."/>
        </authorList>
    </citation>
    <scope>NUCLEOTIDE SEQUENCE [LARGE SCALE GENOMIC DNA]</scope>
    <source>
        <strain evidence="1 2">ATCC 29863</strain>
    </source>
</reference>
<gene>
    <name evidence="1" type="ORF">HMPREF0372_00911</name>
</gene>
<comment type="caution">
    <text evidence="1">The sequence shown here is derived from an EMBL/GenBank/DDBJ whole genome shotgun (WGS) entry which is preliminary data.</text>
</comment>
<dbReference type="EMBL" id="AGCK01000060">
    <property type="protein sequence ID" value="EHM53666.1"/>
    <property type="molecule type" value="Genomic_DNA"/>
</dbReference>
<dbReference type="HOGENOM" id="CLU_1771934_0_0_9"/>
<sequence length="161" mass="18649">MEEKKASIGRLPVEVQEGRDILTREDTDKLFELFAFYRPKDPRLRDNALRAVWALTLAPYSVDDVREAVVSYFRTQKYWPDPTDISSRCPQPELPKTQNFPTPAPTARYIDPAVEALRERWQELRRQCRAAGVPGTWEDAKKAGLTWEAWMDILDERGLAL</sequence>
<proteinExistence type="predicted"/>
<evidence type="ECO:0000313" key="2">
    <source>
        <dbReference type="Proteomes" id="UP000004459"/>
    </source>
</evidence>
<accession>G9YN39</accession>
<protein>
    <submittedName>
        <fullName evidence="1">Uncharacterized protein</fullName>
    </submittedName>
</protein>
<dbReference type="RefSeq" id="WP_007489183.1">
    <property type="nucleotide sequence ID" value="NZ_JH417672.1"/>
</dbReference>
<dbReference type="GeneID" id="63974448"/>
<dbReference type="Proteomes" id="UP000004459">
    <property type="component" value="Unassembled WGS sequence"/>
</dbReference>
<dbReference type="AlphaFoldDB" id="G9YN39"/>
<name>G9YN39_FLAPL</name>